<protein>
    <submittedName>
        <fullName evidence="1">Uncharacterized protein</fullName>
    </submittedName>
</protein>
<accession>A0A812UYN8</accession>
<dbReference type="AlphaFoldDB" id="A0A812UYN8"/>
<name>A0A812UYN8_9DINO</name>
<gene>
    <name evidence="1" type="ORF">SNAT2548_LOCUS33450</name>
</gene>
<organism evidence="1 2">
    <name type="scientific">Symbiodinium natans</name>
    <dbReference type="NCBI Taxonomy" id="878477"/>
    <lineage>
        <taxon>Eukaryota</taxon>
        <taxon>Sar</taxon>
        <taxon>Alveolata</taxon>
        <taxon>Dinophyceae</taxon>
        <taxon>Suessiales</taxon>
        <taxon>Symbiodiniaceae</taxon>
        <taxon>Symbiodinium</taxon>
    </lineage>
</organism>
<evidence type="ECO:0000313" key="1">
    <source>
        <dbReference type="EMBL" id="CAE7586781.1"/>
    </source>
</evidence>
<dbReference type="Proteomes" id="UP000604046">
    <property type="component" value="Unassembled WGS sequence"/>
</dbReference>
<comment type="caution">
    <text evidence="1">The sequence shown here is derived from an EMBL/GenBank/DDBJ whole genome shotgun (WGS) entry which is preliminary data.</text>
</comment>
<sequence length="284" mass="30863">MSSIHGGILSHGKTLEALGARVVGLVLLSCLMLCRMEASIRSTRIRHAMRLMPLAEPDVRERGEAARFGAVFRHLADDGRILEAKLPDVFTGCVAVIQHAMCPVRLLFPLCCLRDSFVLPALPAAAGVKASEASPCKGLLAVGARWLACLGVLPGSNQHMTDIAHTITDTPLTTCKASQPCRLARQCLQFRAVSSLTPLVTMLHSAVQFSFALQQGQKDAAIAQTHRISPAVVSHRLCQSTFIETQGIGRSHCRVTWLFNGCRRRVAKTLVFFSFLFFSPCLSS</sequence>
<evidence type="ECO:0000313" key="2">
    <source>
        <dbReference type="Proteomes" id="UP000604046"/>
    </source>
</evidence>
<reference evidence="1" key="1">
    <citation type="submission" date="2021-02" db="EMBL/GenBank/DDBJ databases">
        <authorList>
            <person name="Dougan E. K."/>
            <person name="Rhodes N."/>
            <person name="Thang M."/>
            <person name="Chan C."/>
        </authorList>
    </citation>
    <scope>NUCLEOTIDE SEQUENCE</scope>
</reference>
<dbReference type="EMBL" id="CAJNDS010002757">
    <property type="protein sequence ID" value="CAE7586781.1"/>
    <property type="molecule type" value="Genomic_DNA"/>
</dbReference>
<keyword evidence="2" id="KW-1185">Reference proteome</keyword>
<proteinExistence type="predicted"/>